<dbReference type="PATRIC" id="fig|571915.4.peg.2423"/>
<gene>
    <name evidence="1" type="ORF">CMUST_11335</name>
</gene>
<evidence type="ECO:0000313" key="2">
    <source>
        <dbReference type="Proteomes" id="UP000035199"/>
    </source>
</evidence>
<dbReference type="Proteomes" id="UP000035199">
    <property type="component" value="Chromosome"/>
</dbReference>
<organism evidence="1 2">
    <name type="scientific">Corynebacterium mustelae</name>
    <dbReference type="NCBI Taxonomy" id="571915"/>
    <lineage>
        <taxon>Bacteria</taxon>
        <taxon>Bacillati</taxon>
        <taxon>Actinomycetota</taxon>
        <taxon>Actinomycetes</taxon>
        <taxon>Mycobacteriales</taxon>
        <taxon>Corynebacteriaceae</taxon>
        <taxon>Corynebacterium</taxon>
    </lineage>
</organism>
<dbReference type="AlphaFoldDB" id="A0A0G3H1C0"/>
<name>A0A0G3H1C0_9CORY</name>
<sequence>MDHPHSPDTIVAEEYDFNRLISRHCANNGSERNFLVSFWQQRVDPTDEFDELYWHETGYILRGVTDALTAIAWEKEHAAGRHSATFALIPADPYPLIDDETLEASTSDTPPQRDQAIHIHGTIPDGRILNDSNFFEFCMYADPKVLEQ</sequence>
<reference evidence="1 2" key="1">
    <citation type="journal article" date="2015" name="Genome Announc.">
        <title>Complete Genome Sequence of the Type Strain Corynebacterium mustelae DSM 45274, Isolated from Various Tissues of a Male Ferret with Lethal Sepsis.</title>
        <authorList>
            <person name="Ruckert C."/>
            <person name="Eimer J."/>
            <person name="Winkler A."/>
            <person name="Tauch A."/>
        </authorList>
    </citation>
    <scope>NUCLEOTIDE SEQUENCE [LARGE SCALE GENOMIC DNA]</scope>
    <source>
        <strain evidence="1 2">DSM 45274</strain>
    </source>
</reference>
<dbReference type="KEGG" id="cmv:CMUST_11335"/>
<evidence type="ECO:0000313" key="1">
    <source>
        <dbReference type="EMBL" id="AKK06580.1"/>
    </source>
</evidence>
<reference evidence="2" key="2">
    <citation type="submission" date="2015-05" db="EMBL/GenBank/DDBJ databases">
        <title>Complete genome sequence of Corynebacterium mustelae DSM 45274, isolated from various tissues of a male ferret with lethal sepsis.</title>
        <authorList>
            <person name="Ruckert C."/>
            <person name="Albersmeier A."/>
            <person name="Winkler A."/>
            <person name="Tauch A."/>
        </authorList>
    </citation>
    <scope>NUCLEOTIDE SEQUENCE [LARGE SCALE GENOMIC DNA]</scope>
    <source>
        <strain evidence="2">DSM 45274</strain>
    </source>
</reference>
<protein>
    <submittedName>
        <fullName evidence="1">Uncharacterized protein</fullName>
    </submittedName>
</protein>
<dbReference type="RefSeq" id="WP_047262586.1">
    <property type="nucleotide sequence ID" value="NZ_CP011542.1"/>
</dbReference>
<keyword evidence="2" id="KW-1185">Reference proteome</keyword>
<proteinExistence type="predicted"/>
<accession>A0A0G3H1C0</accession>
<dbReference type="EMBL" id="CP011542">
    <property type="protein sequence ID" value="AKK06580.1"/>
    <property type="molecule type" value="Genomic_DNA"/>
</dbReference>